<evidence type="ECO:0000256" key="1">
    <source>
        <dbReference type="ARBA" id="ARBA00022801"/>
    </source>
</evidence>
<protein>
    <submittedName>
        <fullName evidence="3">PP2C family protein-serine/threonine phosphatase</fullName>
        <ecNumber evidence="3">3.1.3.16</ecNumber>
    </submittedName>
</protein>
<dbReference type="InterPro" id="IPR036457">
    <property type="entry name" value="PPM-type-like_dom_sf"/>
</dbReference>
<keyword evidence="1 3" id="KW-0378">Hydrolase</keyword>
<dbReference type="SMART" id="SM00331">
    <property type="entry name" value="PP2C_SIG"/>
    <property type="match status" value="1"/>
</dbReference>
<gene>
    <name evidence="3" type="ORF">ACFSUL_00255</name>
</gene>
<evidence type="ECO:0000259" key="2">
    <source>
        <dbReference type="SMART" id="SM00331"/>
    </source>
</evidence>
<dbReference type="RefSeq" id="WP_377931591.1">
    <property type="nucleotide sequence ID" value="NZ_JBHUMF010000001.1"/>
</dbReference>
<dbReference type="Gene3D" id="3.60.40.10">
    <property type="entry name" value="PPM-type phosphatase domain"/>
    <property type="match status" value="1"/>
</dbReference>
<comment type="caution">
    <text evidence="3">The sequence shown here is derived from an EMBL/GenBank/DDBJ whole genome shotgun (WGS) entry which is preliminary data.</text>
</comment>
<evidence type="ECO:0000313" key="3">
    <source>
        <dbReference type="EMBL" id="MFD2679174.1"/>
    </source>
</evidence>
<evidence type="ECO:0000313" key="4">
    <source>
        <dbReference type="Proteomes" id="UP001597506"/>
    </source>
</evidence>
<dbReference type="InterPro" id="IPR052016">
    <property type="entry name" value="Bact_Sigma-Reg"/>
</dbReference>
<keyword evidence="4" id="KW-1185">Reference proteome</keyword>
<dbReference type="Pfam" id="PF07228">
    <property type="entry name" value="SpoIIE"/>
    <property type="match status" value="1"/>
</dbReference>
<dbReference type="SUPFAM" id="SSF81606">
    <property type="entry name" value="PP2C-like"/>
    <property type="match status" value="1"/>
</dbReference>
<sequence length="280" mass="30905">MYKDSLSYNYSNDQDEQQLDKTLKREINLARNIQTSLLNGKTPTFEGGEVSGSSLPARLIGGDYYDFYPLANGKIRIVIGDVMGKGIPAAMLMILTRGAFRSAAESTQSPGETLTAMNQAIYEDLRTLKSFVTLFCADWNPETGLLTYANAGHNPPLLIKGEDSSVEELPKIKGIMVGGLPNQMYKETSIQLHDNDTVFFYTDGIVEAVNKEGEQYKLHRLTQTLLANQDQSVGELEKSVMDSINQFAEGVSQKDDITMVILKISNQKTDITSLNSPVLC</sequence>
<accession>A0ABW5RLX7</accession>
<dbReference type="PANTHER" id="PTHR43156:SF2">
    <property type="entry name" value="STAGE II SPORULATION PROTEIN E"/>
    <property type="match status" value="1"/>
</dbReference>
<dbReference type="InterPro" id="IPR001932">
    <property type="entry name" value="PPM-type_phosphatase-like_dom"/>
</dbReference>
<dbReference type="PANTHER" id="PTHR43156">
    <property type="entry name" value="STAGE II SPORULATION PROTEIN E-RELATED"/>
    <property type="match status" value="1"/>
</dbReference>
<name>A0ABW5RLX7_9BACI</name>
<proteinExistence type="predicted"/>
<dbReference type="GO" id="GO:0004722">
    <property type="term" value="F:protein serine/threonine phosphatase activity"/>
    <property type="evidence" value="ECO:0007669"/>
    <property type="project" value="UniProtKB-EC"/>
</dbReference>
<reference evidence="4" key="1">
    <citation type="journal article" date="2019" name="Int. J. Syst. Evol. Microbiol.">
        <title>The Global Catalogue of Microorganisms (GCM) 10K type strain sequencing project: providing services to taxonomists for standard genome sequencing and annotation.</title>
        <authorList>
            <consortium name="The Broad Institute Genomics Platform"/>
            <consortium name="The Broad Institute Genome Sequencing Center for Infectious Disease"/>
            <person name="Wu L."/>
            <person name="Ma J."/>
        </authorList>
    </citation>
    <scope>NUCLEOTIDE SEQUENCE [LARGE SCALE GENOMIC DNA]</scope>
    <source>
        <strain evidence="4">KCTC 3913</strain>
    </source>
</reference>
<organism evidence="3 4">
    <name type="scientific">Bacillus seohaeanensis</name>
    <dbReference type="NCBI Taxonomy" id="284580"/>
    <lineage>
        <taxon>Bacteria</taxon>
        <taxon>Bacillati</taxon>
        <taxon>Bacillota</taxon>
        <taxon>Bacilli</taxon>
        <taxon>Bacillales</taxon>
        <taxon>Bacillaceae</taxon>
        <taxon>Bacillus</taxon>
    </lineage>
</organism>
<dbReference type="EC" id="3.1.3.16" evidence="3"/>
<dbReference type="EMBL" id="JBHUMF010000001">
    <property type="protein sequence ID" value="MFD2679174.1"/>
    <property type="molecule type" value="Genomic_DNA"/>
</dbReference>
<feature type="domain" description="PPM-type phosphatase" evidence="2">
    <location>
        <begin position="45"/>
        <end position="264"/>
    </location>
</feature>
<dbReference type="Proteomes" id="UP001597506">
    <property type="component" value="Unassembled WGS sequence"/>
</dbReference>